<keyword evidence="2" id="KW-1185">Reference proteome</keyword>
<comment type="caution">
    <text evidence="1">The sequence shown here is derived from an EMBL/GenBank/DDBJ whole genome shotgun (WGS) entry which is preliminary data.</text>
</comment>
<evidence type="ECO:0000313" key="1">
    <source>
        <dbReference type="EMBL" id="KAK8499267.1"/>
    </source>
</evidence>
<organism evidence="1 2">
    <name type="scientific">Hibiscus sabdariffa</name>
    <name type="common">roselle</name>
    <dbReference type="NCBI Taxonomy" id="183260"/>
    <lineage>
        <taxon>Eukaryota</taxon>
        <taxon>Viridiplantae</taxon>
        <taxon>Streptophyta</taxon>
        <taxon>Embryophyta</taxon>
        <taxon>Tracheophyta</taxon>
        <taxon>Spermatophyta</taxon>
        <taxon>Magnoliopsida</taxon>
        <taxon>eudicotyledons</taxon>
        <taxon>Gunneridae</taxon>
        <taxon>Pentapetalae</taxon>
        <taxon>rosids</taxon>
        <taxon>malvids</taxon>
        <taxon>Malvales</taxon>
        <taxon>Malvaceae</taxon>
        <taxon>Malvoideae</taxon>
        <taxon>Hibiscus</taxon>
    </lineage>
</organism>
<accession>A0ABR2AYA5</accession>
<dbReference type="EMBL" id="JBBPBM010000239">
    <property type="protein sequence ID" value="KAK8499267.1"/>
    <property type="molecule type" value="Genomic_DNA"/>
</dbReference>
<proteinExistence type="predicted"/>
<evidence type="ECO:0000313" key="2">
    <source>
        <dbReference type="Proteomes" id="UP001472677"/>
    </source>
</evidence>
<gene>
    <name evidence="1" type="ORF">V6N12_076117</name>
</gene>
<protein>
    <submittedName>
        <fullName evidence="1">Uncharacterized protein</fullName>
    </submittedName>
</protein>
<name>A0ABR2AYA5_9ROSI</name>
<sequence>MNSSSSAAIDFIRISWRQGYGIQVNYQASKKARHRVNQDSQELAIGYRHGKLLHALYLELGKDSPGFFFHKGFCSVRVAILTTDEKNLHLPPSFHSMPSSLTILAIRLRTSIFEERLPSFLGYSQDQEQFFQQLGTKAIRVLSQGSRSKERNPRKAFAGSYCLWTLKREEATYSRSEDGDLPLPVLDNSTAAHTAIALADLSSGMIISSLSSVPPSESLVVSWTSISMCLVAVCNSTSVVPARLSYLLQFDYKPKDKKSYPVCALVFPASIFGGRPPYLSLKASMRSYHQKQKEDAKIKVRSELIKELEIRMEEAEYRQTNPYQEKKEKATSVHESAYTENTEVSCYFPVIVPLAKDALVADVSNGATGTKISLPSFNNLP</sequence>
<dbReference type="Proteomes" id="UP001472677">
    <property type="component" value="Unassembled WGS sequence"/>
</dbReference>
<reference evidence="1 2" key="1">
    <citation type="journal article" date="2024" name="G3 (Bethesda)">
        <title>Genome assembly of Hibiscus sabdariffa L. provides insights into metabolisms of medicinal natural products.</title>
        <authorList>
            <person name="Kim T."/>
        </authorList>
    </citation>
    <scope>NUCLEOTIDE SEQUENCE [LARGE SCALE GENOMIC DNA]</scope>
    <source>
        <strain evidence="1">TK-2024</strain>
        <tissue evidence="1">Old leaves</tissue>
    </source>
</reference>